<dbReference type="AlphaFoldDB" id="A0A7R9DPH9"/>
<dbReference type="Pfam" id="PF00063">
    <property type="entry name" value="Myosin_head"/>
    <property type="match status" value="1"/>
</dbReference>
<dbReference type="InterPro" id="IPR051724">
    <property type="entry name" value="Actin_motor_Myosin"/>
</dbReference>
<reference evidence="3" key="1">
    <citation type="submission" date="2020-11" db="EMBL/GenBank/DDBJ databases">
        <authorList>
            <person name="Tran Van P."/>
        </authorList>
    </citation>
    <scope>NUCLEOTIDE SEQUENCE</scope>
</reference>
<dbReference type="GO" id="GO:0005524">
    <property type="term" value="F:ATP binding"/>
    <property type="evidence" value="ECO:0007669"/>
    <property type="project" value="InterPro"/>
</dbReference>
<proteinExistence type="inferred from homology"/>
<organism evidence="3">
    <name type="scientific">Timema cristinae</name>
    <name type="common">Walking stick</name>
    <dbReference type="NCBI Taxonomy" id="61476"/>
    <lineage>
        <taxon>Eukaryota</taxon>
        <taxon>Metazoa</taxon>
        <taxon>Ecdysozoa</taxon>
        <taxon>Arthropoda</taxon>
        <taxon>Hexapoda</taxon>
        <taxon>Insecta</taxon>
        <taxon>Pterygota</taxon>
        <taxon>Neoptera</taxon>
        <taxon>Polyneoptera</taxon>
        <taxon>Phasmatodea</taxon>
        <taxon>Timematodea</taxon>
        <taxon>Timematoidea</taxon>
        <taxon>Timematidae</taxon>
        <taxon>Timema</taxon>
    </lineage>
</organism>
<protein>
    <recommendedName>
        <fullName evidence="2">Myosin motor domain-containing protein</fullName>
    </recommendedName>
</protein>
<gene>
    <name evidence="3" type="ORF">TCEB3V08_LOCUS13304</name>
</gene>
<keyword evidence="1" id="KW-0518">Myosin</keyword>
<evidence type="ECO:0000259" key="2">
    <source>
        <dbReference type="PROSITE" id="PS51456"/>
    </source>
</evidence>
<comment type="similarity">
    <text evidence="1">Belongs to the TRAFAC class myosin-kinesin ATPase superfamily. Myosin family.</text>
</comment>
<evidence type="ECO:0000313" key="3">
    <source>
        <dbReference type="EMBL" id="CAD7418340.1"/>
    </source>
</evidence>
<dbReference type="PANTHER" id="PTHR46049">
    <property type="entry name" value="AGAP003327-PA"/>
    <property type="match status" value="1"/>
</dbReference>
<dbReference type="GO" id="GO:0003779">
    <property type="term" value="F:actin binding"/>
    <property type="evidence" value="ECO:0007669"/>
    <property type="project" value="UniProtKB-KW"/>
</dbReference>
<sequence>MFDRNLCCRQLRYSGMMETAKIRRAGYPIRHNFKEFVDRYRMLVPGIPPAHKTARLPRGVSGCRTHCNTKHPIAVFQTDCLGAYLGVGLIVFEAPGGCYSVPETLEGKSPTSAIPRHEEGLLTSTGAHPQPSAQERFCSDPLEYRCTSGITPLVITGG</sequence>
<name>A0A7R9DPH9_TIMCR</name>
<feature type="domain" description="Myosin motor" evidence="2">
    <location>
        <begin position="1"/>
        <end position="107"/>
    </location>
</feature>
<dbReference type="Gene3D" id="6.20.240.20">
    <property type="match status" value="1"/>
</dbReference>
<dbReference type="InterPro" id="IPR001609">
    <property type="entry name" value="Myosin_head_motor_dom-like"/>
</dbReference>
<dbReference type="SUPFAM" id="SSF52540">
    <property type="entry name" value="P-loop containing nucleoside triphosphate hydrolases"/>
    <property type="match status" value="1"/>
</dbReference>
<dbReference type="InterPro" id="IPR027417">
    <property type="entry name" value="P-loop_NTPase"/>
</dbReference>
<dbReference type="EMBL" id="OC336624">
    <property type="protein sequence ID" value="CAD7418340.1"/>
    <property type="molecule type" value="Genomic_DNA"/>
</dbReference>
<evidence type="ECO:0000256" key="1">
    <source>
        <dbReference type="PROSITE-ProRule" id="PRU00782"/>
    </source>
</evidence>
<dbReference type="PANTHER" id="PTHR46049:SF10">
    <property type="entry name" value="MYOSIN VIIA"/>
    <property type="match status" value="1"/>
</dbReference>
<dbReference type="PROSITE" id="PS51456">
    <property type="entry name" value="MYOSIN_MOTOR"/>
    <property type="match status" value="1"/>
</dbReference>
<keyword evidence="1" id="KW-0009">Actin-binding</keyword>
<keyword evidence="1" id="KW-0505">Motor protein</keyword>
<dbReference type="GO" id="GO:0016459">
    <property type="term" value="C:myosin complex"/>
    <property type="evidence" value="ECO:0007669"/>
    <property type="project" value="UniProtKB-KW"/>
</dbReference>
<dbReference type="GO" id="GO:0003774">
    <property type="term" value="F:cytoskeletal motor activity"/>
    <property type="evidence" value="ECO:0007669"/>
    <property type="project" value="InterPro"/>
</dbReference>
<accession>A0A7R9DPH9</accession>
<comment type="caution">
    <text evidence="1">Lacks conserved residue(s) required for the propagation of feature annotation.</text>
</comment>